<dbReference type="AlphaFoldDB" id="A0ABD1YCZ6"/>
<name>A0ABD1YCZ6_9MARC</name>
<dbReference type="EMBL" id="JBHFFA010000004">
    <property type="protein sequence ID" value="KAL2628607.1"/>
    <property type="molecule type" value="Genomic_DNA"/>
</dbReference>
<dbReference type="PANTHER" id="PTHR33702">
    <property type="entry name" value="BNAA09G40010D PROTEIN"/>
    <property type="match status" value="1"/>
</dbReference>
<dbReference type="Proteomes" id="UP001605036">
    <property type="component" value="Unassembled WGS sequence"/>
</dbReference>
<protein>
    <submittedName>
        <fullName evidence="1">Uncharacterized protein</fullName>
    </submittedName>
</protein>
<accession>A0ABD1YCZ6</accession>
<gene>
    <name evidence="1" type="ORF">R1flu_013293</name>
</gene>
<organism evidence="1 2">
    <name type="scientific">Riccia fluitans</name>
    <dbReference type="NCBI Taxonomy" id="41844"/>
    <lineage>
        <taxon>Eukaryota</taxon>
        <taxon>Viridiplantae</taxon>
        <taxon>Streptophyta</taxon>
        <taxon>Embryophyta</taxon>
        <taxon>Marchantiophyta</taxon>
        <taxon>Marchantiopsida</taxon>
        <taxon>Marchantiidae</taxon>
        <taxon>Marchantiales</taxon>
        <taxon>Ricciaceae</taxon>
        <taxon>Riccia</taxon>
    </lineage>
</organism>
<dbReference type="PANTHER" id="PTHR33702:SF5">
    <property type="entry name" value="OS01G0308600 PROTEIN"/>
    <property type="match status" value="1"/>
</dbReference>
<evidence type="ECO:0000313" key="2">
    <source>
        <dbReference type="Proteomes" id="UP001605036"/>
    </source>
</evidence>
<keyword evidence="2" id="KW-1185">Reference proteome</keyword>
<reference evidence="1 2" key="1">
    <citation type="submission" date="2024-09" db="EMBL/GenBank/DDBJ databases">
        <title>Chromosome-scale assembly of Riccia fluitans.</title>
        <authorList>
            <person name="Paukszto L."/>
            <person name="Sawicki J."/>
            <person name="Karawczyk K."/>
            <person name="Piernik-Szablinska J."/>
            <person name="Szczecinska M."/>
            <person name="Mazdziarz M."/>
        </authorList>
    </citation>
    <scope>NUCLEOTIDE SEQUENCE [LARGE SCALE GENOMIC DNA]</scope>
    <source>
        <strain evidence="1">Rf_01</strain>
        <tissue evidence="1">Aerial parts of the thallus</tissue>
    </source>
</reference>
<sequence>MDSLTGVIPLSWKRVKRGRIRSAYERLNKRPLKGRVERLGKKRSWRLKLPKIRVKIVSPLTLLRRLRDAYVRMMLSLASRAPGTPGLPYGLELKSAPSKKKHFFTDAELLCLEYLRRDTNFMIQAAKAHAEAQAYARMTLGL</sequence>
<comment type="caution">
    <text evidence="1">The sequence shown here is derived from an EMBL/GenBank/DDBJ whole genome shotgun (WGS) entry which is preliminary data.</text>
</comment>
<evidence type="ECO:0000313" key="1">
    <source>
        <dbReference type="EMBL" id="KAL2628607.1"/>
    </source>
</evidence>
<proteinExistence type="predicted"/>